<keyword evidence="7" id="KW-1185">Reference proteome</keyword>
<evidence type="ECO:0000256" key="2">
    <source>
        <dbReference type="ARBA" id="ARBA00022801"/>
    </source>
</evidence>
<evidence type="ECO:0000256" key="1">
    <source>
        <dbReference type="ARBA" id="ARBA00001946"/>
    </source>
</evidence>
<feature type="domain" description="Nudix hydrolase" evidence="5">
    <location>
        <begin position="52"/>
        <end position="187"/>
    </location>
</feature>
<evidence type="ECO:0000256" key="3">
    <source>
        <dbReference type="ARBA" id="ARBA00022842"/>
    </source>
</evidence>
<dbReference type="InterPro" id="IPR015797">
    <property type="entry name" value="NUDIX_hydrolase-like_dom_sf"/>
</dbReference>
<dbReference type="EMBL" id="CP044108">
    <property type="protein sequence ID" value="QEU12802.1"/>
    <property type="molecule type" value="Genomic_DNA"/>
</dbReference>
<dbReference type="CDD" id="cd18876">
    <property type="entry name" value="NUDIX_Hydrolase"/>
    <property type="match status" value="1"/>
</dbReference>
<dbReference type="SUPFAM" id="SSF55811">
    <property type="entry name" value="Nudix"/>
    <property type="match status" value="1"/>
</dbReference>
<dbReference type="InterPro" id="IPR020476">
    <property type="entry name" value="Nudix_hydrolase"/>
</dbReference>
<reference evidence="6 7" key="1">
    <citation type="submission" date="2019-09" db="EMBL/GenBank/DDBJ databases">
        <title>FDA dAtabase for Regulatory Grade micrObial Sequences (FDA-ARGOS): Supporting development and validation of Infectious Disease Dx tests.</title>
        <authorList>
            <person name="Sciortino C."/>
            <person name="Tallon L."/>
            <person name="Sadzewicz L."/>
            <person name="Vavikolanu K."/>
            <person name="Mehta A."/>
            <person name="Aluvathingal J."/>
            <person name="Nadendla S."/>
            <person name="Nandy P."/>
            <person name="Geyer C."/>
            <person name="Yan Y."/>
            <person name="Sichtig H."/>
        </authorList>
    </citation>
    <scope>NUCLEOTIDE SEQUENCE [LARGE SCALE GENOMIC DNA]</scope>
    <source>
        <strain evidence="6 7">FDAARGOS_640</strain>
    </source>
</reference>
<accession>A0ABX6A7C5</accession>
<dbReference type="GO" id="GO:0016787">
    <property type="term" value="F:hydrolase activity"/>
    <property type="evidence" value="ECO:0007669"/>
    <property type="project" value="UniProtKB-KW"/>
</dbReference>
<dbReference type="Gene3D" id="3.90.79.10">
    <property type="entry name" value="Nucleoside Triphosphate Pyrophosphohydrolase"/>
    <property type="match status" value="1"/>
</dbReference>
<comment type="cofactor">
    <cofactor evidence="1">
        <name>Mg(2+)</name>
        <dbReference type="ChEBI" id="CHEBI:18420"/>
    </cofactor>
</comment>
<evidence type="ECO:0000313" key="6">
    <source>
        <dbReference type="EMBL" id="QEU12802.1"/>
    </source>
</evidence>
<organism evidence="6 7">
    <name type="scientific">Dermabacter vaginalis</name>
    <dbReference type="NCBI Taxonomy" id="1630135"/>
    <lineage>
        <taxon>Bacteria</taxon>
        <taxon>Bacillati</taxon>
        <taxon>Actinomycetota</taxon>
        <taxon>Actinomycetes</taxon>
        <taxon>Micrococcales</taxon>
        <taxon>Dermabacteraceae</taxon>
        <taxon>Dermabacter</taxon>
    </lineage>
</organism>
<sequence length="206" mass="22677">MRRGSGTPGEATSTSIDVKCRRPPTLTGLRPPRYRGGMSDLLPNPYFYQQLPTLFSSGAAVIRDEHGRILVEKPNYRDHWLLPGGGVDAGEDAREATARELREELNLDLPVGRLLSVSWVPSSAAYGAPMGVHFVFDAGVVPEAELRDRVHLQEEELEAWDLIDPRDAAILSPWGAERVWHALDVLEGRSEVDLFSVKKGGNAEAP</sequence>
<dbReference type="Proteomes" id="UP000323865">
    <property type="component" value="Chromosome"/>
</dbReference>
<evidence type="ECO:0000259" key="5">
    <source>
        <dbReference type="PROSITE" id="PS51462"/>
    </source>
</evidence>
<keyword evidence="2 6" id="KW-0378">Hydrolase</keyword>
<dbReference type="PRINTS" id="PR00502">
    <property type="entry name" value="NUDIXFAMILY"/>
</dbReference>
<gene>
    <name evidence="6" type="ORF">FOB48_10250</name>
</gene>
<feature type="region of interest" description="Disordered" evidence="4">
    <location>
        <begin position="1"/>
        <end position="34"/>
    </location>
</feature>
<evidence type="ECO:0000313" key="7">
    <source>
        <dbReference type="Proteomes" id="UP000323865"/>
    </source>
</evidence>
<dbReference type="PROSITE" id="PS51462">
    <property type="entry name" value="NUDIX"/>
    <property type="match status" value="1"/>
</dbReference>
<dbReference type="Pfam" id="PF00293">
    <property type="entry name" value="NUDIX"/>
    <property type="match status" value="1"/>
</dbReference>
<dbReference type="InterPro" id="IPR000086">
    <property type="entry name" value="NUDIX_hydrolase_dom"/>
</dbReference>
<name>A0ABX6A7C5_9MICO</name>
<evidence type="ECO:0000256" key="4">
    <source>
        <dbReference type="SAM" id="MobiDB-lite"/>
    </source>
</evidence>
<dbReference type="PANTHER" id="PTHR43046">
    <property type="entry name" value="GDP-MANNOSE MANNOSYL HYDROLASE"/>
    <property type="match status" value="1"/>
</dbReference>
<protein>
    <submittedName>
        <fullName evidence="6">NUDIX hydrolase</fullName>
    </submittedName>
</protein>
<keyword evidence="3" id="KW-0460">Magnesium</keyword>
<dbReference type="PANTHER" id="PTHR43046:SF12">
    <property type="entry name" value="GDP-MANNOSE MANNOSYL HYDROLASE"/>
    <property type="match status" value="1"/>
</dbReference>
<proteinExistence type="predicted"/>